<evidence type="ECO:0000256" key="7">
    <source>
        <dbReference type="SAM" id="Phobius"/>
    </source>
</evidence>
<dbReference type="InterPro" id="IPR018385">
    <property type="entry name" value="C4_dicarb_anaerob_car-like"/>
</dbReference>
<dbReference type="AlphaFoldDB" id="A0A662Z0X2"/>
<dbReference type="GO" id="GO:0005886">
    <property type="term" value="C:plasma membrane"/>
    <property type="evidence" value="ECO:0007669"/>
    <property type="project" value="UniProtKB-SubCell"/>
</dbReference>
<feature type="transmembrane region" description="Helical" evidence="7">
    <location>
        <begin position="86"/>
        <end position="106"/>
    </location>
</feature>
<feature type="region of interest" description="Disordered" evidence="6">
    <location>
        <begin position="1"/>
        <end position="20"/>
    </location>
</feature>
<feature type="transmembrane region" description="Helical" evidence="7">
    <location>
        <begin position="424"/>
        <end position="443"/>
    </location>
</feature>
<feature type="transmembrane region" description="Helical" evidence="7">
    <location>
        <begin position="293"/>
        <end position="310"/>
    </location>
</feature>
<dbReference type="InterPro" id="IPR051679">
    <property type="entry name" value="DASS-Related_Transporters"/>
</dbReference>
<dbReference type="EMBL" id="FOIT01000001">
    <property type="protein sequence ID" value="SEV82714.1"/>
    <property type="molecule type" value="Genomic_DNA"/>
</dbReference>
<evidence type="ECO:0000256" key="3">
    <source>
        <dbReference type="ARBA" id="ARBA00022692"/>
    </source>
</evidence>
<evidence type="ECO:0000256" key="5">
    <source>
        <dbReference type="ARBA" id="ARBA00023136"/>
    </source>
</evidence>
<feature type="transmembrane region" description="Helical" evidence="7">
    <location>
        <begin position="214"/>
        <end position="232"/>
    </location>
</feature>
<dbReference type="PANTHER" id="PTHR43652">
    <property type="entry name" value="BASIC AMINO ACID ANTIPORTER YFCC-RELATED"/>
    <property type="match status" value="1"/>
</dbReference>
<feature type="transmembrane region" description="Helical" evidence="7">
    <location>
        <begin position="151"/>
        <end position="167"/>
    </location>
</feature>
<name>A0A662Z0X2_9STAP</name>
<sequence>MTNNLDKSSMNEVQPDNSNDNKSLNPFTMLFSFTIIVAILTYILPSGQYEREEVDGRTVLVNNSFEFTDRTILGFFDIFTSFHEGLMNGAAIVFTIFIFGGAIGIMKKTGALDSFIKKIVVVFKDSAILIIPVLVLYFGLLGSLIGTAESSIVYLPLIIPVMIALRYDAITAVAVVFLGALAVGFTSAILNPYTVGVAQEIAELPYMSGWEFRIPIFITFYVIVVSYIMIYARRVKKNPALGDYGNYSPEDNQDINWDFKMSRTHAAALSVFVVAILSLVTGVALFGWGLQQIGAVILFAGVAMGVICRLHPNAIGDGFVQGVKDISTGALVVGFALAIVEVMQRSDLLDVMLYYSANLLDGLPVELAAVGMFITQLFINLLVPSGSGQAALTMPIMIPLSDLLGVTRQTAVIAFQLGDGLSNVIIPTFGVLLASLSMAGVSYMKWVKWLLPLFIILVVVGAGFVVLAQMIELGPF</sequence>
<evidence type="ECO:0000256" key="2">
    <source>
        <dbReference type="ARBA" id="ARBA00022475"/>
    </source>
</evidence>
<keyword evidence="2" id="KW-1003">Cell membrane</keyword>
<evidence type="ECO:0000313" key="9">
    <source>
        <dbReference type="Proteomes" id="UP000243605"/>
    </source>
</evidence>
<keyword evidence="9" id="KW-1185">Reference proteome</keyword>
<organism evidence="8 9">
    <name type="scientific">Aliicoccus persicus</name>
    <dbReference type="NCBI Taxonomy" id="930138"/>
    <lineage>
        <taxon>Bacteria</taxon>
        <taxon>Bacillati</taxon>
        <taxon>Bacillota</taxon>
        <taxon>Bacilli</taxon>
        <taxon>Bacillales</taxon>
        <taxon>Staphylococcaceae</taxon>
        <taxon>Aliicoccus</taxon>
    </lineage>
</organism>
<evidence type="ECO:0000256" key="6">
    <source>
        <dbReference type="SAM" id="MobiDB-lite"/>
    </source>
</evidence>
<feature type="transmembrane region" description="Helical" evidence="7">
    <location>
        <begin position="27"/>
        <end position="44"/>
    </location>
</feature>
<feature type="transmembrane region" description="Helical" evidence="7">
    <location>
        <begin position="174"/>
        <end position="194"/>
    </location>
</feature>
<gene>
    <name evidence="8" type="ORF">SAMN05192557_0277</name>
</gene>
<feature type="transmembrane region" description="Helical" evidence="7">
    <location>
        <begin position="266"/>
        <end position="287"/>
    </location>
</feature>
<dbReference type="Pfam" id="PF03606">
    <property type="entry name" value="DcuC"/>
    <property type="match status" value="1"/>
</dbReference>
<keyword evidence="4 7" id="KW-1133">Transmembrane helix</keyword>
<proteinExistence type="predicted"/>
<dbReference type="PANTHER" id="PTHR43652:SF2">
    <property type="entry name" value="BASIC AMINO ACID ANTIPORTER YFCC-RELATED"/>
    <property type="match status" value="1"/>
</dbReference>
<feature type="transmembrane region" description="Helical" evidence="7">
    <location>
        <begin position="450"/>
        <end position="471"/>
    </location>
</feature>
<accession>A0A662Z0X2</accession>
<keyword evidence="3 7" id="KW-0812">Transmembrane</keyword>
<protein>
    <submittedName>
        <fullName evidence="8">Uncharacterized membrane protein YfcC, ion transporter superfamily</fullName>
    </submittedName>
</protein>
<evidence type="ECO:0000313" key="8">
    <source>
        <dbReference type="EMBL" id="SEV82714.1"/>
    </source>
</evidence>
<evidence type="ECO:0000256" key="4">
    <source>
        <dbReference type="ARBA" id="ARBA00022989"/>
    </source>
</evidence>
<feature type="transmembrane region" description="Helical" evidence="7">
    <location>
        <begin position="127"/>
        <end position="145"/>
    </location>
</feature>
<dbReference type="Proteomes" id="UP000243605">
    <property type="component" value="Unassembled WGS sequence"/>
</dbReference>
<reference evidence="8 9" key="1">
    <citation type="submission" date="2016-10" db="EMBL/GenBank/DDBJ databases">
        <authorList>
            <person name="Varghese N."/>
            <person name="Submissions S."/>
        </authorList>
    </citation>
    <scope>NUCLEOTIDE SEQUENCE [LARGE SCALE GENOMIC DNA]</scope>
    <source>
        <strain evidence="8 9">IBRC-M10081</strain>
    </source>
</reference>
<dbReference type="RefSeq" id="WP_245705608.1">
    <property type="nucleotide sequence ID" value="NZ_FOIT01000001.1"/>
</dbReference>
<keyword evidence="5 7" id="KW-0472">Membrane</keyword>
<evidence type="ECO:0000256" key="1">
    <source>
        <dbReference type="ARBA" id="ARBA00004651"/>
    </source>
</evidence>
<comment type="subcellular location">
    <subcellularLocation>
        <location evidence="1">Cell membrane</location>
        <topology evidence="1">Multi-pass membrane protein</topology>
    </subcellularLocation>
</comment>